<dbReference type="Proteomes" id="UP001321492">
    <property type="component" value="Unassembled WGS sequence"/>
</dbReference>
<dbReference type="Pfam" id="PF06776">
    <property type="entry name" value="IalB"/>
    <property type="match status" value="1"/>
</dbReference>
<feature type="region of interest" description="Disordered" evidence="1">
    <location>
        <begin position="38"/>
        <end position="68"/>
    </location>
</feature>
<gene>
    <name evidence="3" type="ORF">QNA08_16130</name>
</gene>
<dbReference type="RefSeq" id="WP_283741752.1">
    <property type="nucleotide sequence ID" value="NZ_JASJEV010000012.1"/>
</dbReference>
<dbReference type="InterPro" id="IPR010642">
    <property type="entry name" value="Invasion_prot_B"/>
</dbReference>
<feature type="chain" id="PRO_5045604889" evidence="2">
    <location>
        <begin position="21"/>
        <end position="233"/>
    </location>
</feature>
<keyword evidence="2" id="KW-0732">Signal</keyword>
<name>A0ABT7AK56_9HYPH</name>
<evidence type="ECO:0000256" key="1">
    <source>
        <dbReference type="SAM" id="MobiDB-lite"/>
    </source>
</evidence>
<reference evidence="3 4" key="1">
    <citation type="submission" date="2023-05" db="EMBL/GenBank/DDBJ databases">
        <title>Chelatococcus sp. nov., a moderately thermophilic bacterium isolated from hot spring microbial mat.</title>
        <authorList>
            <person name="Hu C.-J."/>
            <person name="Li W.-J."/>
        </authorList>
    </citation>
    <scope>NUCLEOTIDE SEQUENCE [LARGE SCALE GENOMIC DNA]</scope>
    <source>
        <strain evidence="3 4">SYSU G07232</strain>
    </source>
</reference>
<protein>
    <submittedName>
        <fullName evidence="3">Invasion associated locus B family protein</fullName>
    </submittedName>
</protein>
<dbReference type="InterPro" id="IPR038696">
    <property type="entry name" value="IalB_sf"/>
</dbReference>
<keyword evidence="4" id="KW-1185">Reference proteome</keyword>
<comment type="caution">
    <text evidence="3">The sequence shown here is derived from an EMBL/GenBank/DDBJ whole genome shotgun (WGS) entry which is preliminary data.</text>
</comment>
<sequence length="233" mass="23810">MIRRTSARPAQGLPTLPVLAAAMLLGIAPAAAQQVRPAQPAKPAANGAAKPQAGGAGTAAKPAAAKPNATGKTTAASAAASAPAAGGNQALLLATYGDWGAYASQQGKSKVCYALTQPKDRQPKNLNRDPAYLFVSTRPAENVRNEVSFVLGFAAKEGVDAEVLIGEAKHAVVTKGSNGWVKNPAEEAQVLAAMSKGAKLQLKSTSKRGNSLTDVYSLSGLSQALERVKKECP</sequence>
<feature type="signal peptide" evidence="2">
    <location>
        <begin position="1"/>
        <end position="20"/>
    </location>
</feature>
<evidence type="ECO:0000313" key="3">
    <source>
        <dbReference type="EMBL" id="MDJ1159754.1"/>
    </source>
</evidence>
<evidence type="ECO:0000256" key="2">
    <source>
        <dbReference type="SAM" id="SignalP"/>
    </source>
</evidence>
<accession>A0ABT7AK56</accession>
<dbReference type="Gene3D" id="2.60.40.1880">
    <property type="entry name" value="Invasion associated locus B (IalB) protein"/>
    <property type="match status" value="1"/>
</dbReference>
<evidence type="ECO:0000313" key="4">
    <source>
        <dbReference type="Proteomes" id="UP001321492"/>
    </source>
</evidence>
<proteinExistence type="predicted"/>
<dbReference type="EMBL" id="JASJEV010000012">
    <property type="protein sequence ID" value="MDJ1159754.1"/>
    <property type="molecule type" value="Genomic_DNA"/>
</dbReference>
<organism evidence="3 4">
    <name type="scientific">Chelatococcus albus</name>
    <dbReference type="NCBI Taxonomy" id="3047466"/>
    <lineage>
        <taxon>Bacteria</taxon>
        <taxon>Pseudomonadati</taxon>
        <taxon>Pseudomonadota</taxon>
        <taxon>Alphaproteobacteria</taxon>
        <taxon>Hyphomicrobiales</taxon>
        <taxon>Chelatococcaceae</taxon>
        <taxon>Chelatococcus</taxon>
    </lineage>
</organism>